<gene>
    <name evidence="10" type="ORF">CH360_06315</name>
    <name evidence="11" type="ORF">CH373_12655</name>
</gene>
<dbReference type="SUPFAM" id="SSF82693">
    <property type="entry name" value="Multidrug efflux transporter AcrB pore domain, PN1, PN2, PC1 and PC2 subdomains"/>
    <property type="match status" value="2"/>
</dbReference>
<dbReference type="Proteomes" id="UP000231962">
    <property type="component" value="Unassembled WGS sequence"/>
</dbReference>
<name>A0A2M9ZLJ4_9LEPT</name>
<dbReference type="Pfam" id="PF00873">
    <property type="entry name" value="ACR_tran"/>
    <property type="match status" value="2"/>
</dbReference>
<protein>
    <submittedName>
        <fullName evidence="11">CusA/CzcA family heavy metal efflux RND transporter</fullName>
    </submittedName>
</protein>
<comment type="subcellular location">
    <subcellularLocation>
        <location evidence="1">Cell membrane</location>
        <topology evidence="1">Multi-pass membrane protein</topology>
    </subcellularLocation>
</comment>
<dbReference type="Gene3D" id="3.30.70.1320">
    <property type="entry name" value="Multidrug efflux transporter AcrB pore domain like"/>
    <property type="match status" value="1"/>
</dbReference>
<dbReference type="EMBL" id="NPDY01000004">
    <property type="protein sequence ID" value="PJZ70216.1"/>
    <property type="molecule type" value="Genomic_DNA"/>
</dbReference>
<feature type="transmembrane region" description="Helical" evidence="9">
    <location>
        <begin position="960"/>
        <end position="986"/>
    </location>
</feature>
<dbReference type="PANTHER" id="PTHR32063:SF19">
    <property type="entry name" value="CATION EFFLUX SYSTEM PROTEIN CUSA"/>
    <property type="match status" value="1"/>
</dbReference>
<proteinExistence type="inferred from homology"/>
<keyword evidence="7 9" id="KW-0472">Membrane</keyword>
<dbReference type="InterPro" id="IPR004763">
    <property type="entry name" value="CusA-like"/>
</dbReference>
<dbReference type="InterPro" id="IPR027463">
    <property type="entry name" value="AcrB_DN_DC_subdom"/>
</dbReference>
<keyword evidence="4" id="KW-1003">Cell membrane</keyword>
<keyword evidence="5 9" id="KW-0812">Transmembrane</keyword>
<dbReference type="Gene3D" id="3.30.2090.10">
    <property type="entry name" value="Multidrug efflux transporter AcrB TolC docking domain, DN and DC subdomains"/>
    <property type="match status" value="2"/>
</dbReference>
<evidence type="ECO:0000256" key="2">
    <source>
        <dbReference type="ARBA" id="ARBA00010942"/>
    </source>
</evidence>
<dbReference type="EMBL" id="NPDZ01000007">
    <property type="protein sequence ID" value="PJZ72899.1"/>
    <property type="molecule type" value="Genomic_DNA"/>
</dbReference>
<dbReference type="RefSeq" id="WP_100713178.1">
    <property type="nucleotide sequence ID" value="NZ_NPDY01000004.1"/>
</dbReference>
<dbReference type="Proteomes" id="UP000231990">
    <property type="component" value="Unassembled WGS sequence"/>
</dbReference>
<dbReference type="Gene3D" id="3.30.70.1430">
    <property type="entry name" value="Multidrug efflux transporter AcrB pore domain"/>
    <property type="match status" value="2"/>
</dbReference>
<evidence type="ECO:0000256" key="3">
    <source>
        <dbReference type="ARBA" id="ARBA00022448"/>
    </source>
</evidence>
<feature type="region of interest" description="Disordered" evidence="8">
    <location>
        <begin position="1107"/>
        <end position="1140"/>
    </location>
</feature>
<sequence>MIRSIIRFSAENKFLVILMTVIVLVASYISMKTIPLDAIPDLSDTQVIVYSRWDRSPDIIEDQVTYPIVTSLLGAPKIKVVRGFSDFGFSYVYVIFQDGTDIYWARSRVLEYLSRIQPLLPQGVKTELGPDASAVGWVFQYALVDTSGNNSLADLRTYQDFHLRYLLNAVPGVSEVAGIGGFKRQYQITIHPNALRSYNIGFETVIQKIRESNQETGGRLLEISGAEYMVRGRGYLSSLQDIENIPLATDLNGTPILLRNVASVQFGPDIRRGIADLDGEGDVVGGTIVMRQGENALSVIDRVKAKLGEIKRNLPTGAEIVTTYDRSELINHAITNLKFKLIEEMIIVSCVILIFLWHFPSAIIPILTIPISVIIAFIPMNLLDINANIMSLAGMAISIGVLVDGAIVEVENAYKKLEEWEAGGRIGNYHAIRLEALLEVGPSVFFSLLIIAVAFFPIFTLVDQEGRLFRPLAFSKNIAMAVAALLAITVDPAVRMLFTRMEPFRLKNEVVSKIATTLLVGKYYPEEKHPVSKLLFKLYEPACRWVLHRPKMIILSAASLVVLSIPVYFSLGSEFMPQLYEESFLYMPTTLPGISVAEAEKLMVAMDKKLKSFPEVKRVFGKSGRSDTATDSAPFSMMETVVLLKPKDEWRKGERFYSNWPRIFQLPFLPFVPDRISKEELVEIMNREMQFPGATNAWTMPIKTRIDMLSTGMRTPIGIKILGSSLEEIESLGIKIESLLKGDKEVRSVFAERTAGGYFLDLELRRERLARYNISIETAQQIIVAAIGGEPITQTIEGRERFSVNVRYPRELRDSVEKIKSILVPTQEFGHIPISEIAEIKTKTGPSMIRDENGFLAGYVYVDPSTSDIGGFVDRAKKVVSDSIDLPAGYSIVWSGQYENMLRVRDRMKYILPLTIFIIFLLLYLNTKSYAKTIIVLLAVPFSLIGAIVLLYVLGYHISVAVWVGMIALMGLDAETGVFMLLYLDLAYEDAIKKRRSLNQEELIETIIHGAVHRIRPKIMTVLAAMLGLLPIMWSDSTGADVMKRIAAPMVGGLFTSFILELLVYPPIYMLWKQGRFNFFRFPQRNTGSSATDWKVYGSTSIEEPKGDFYNEDKSHANDVGVPKTSGKVKRKQSKNIAKM</sequence>
<evidence type="ECO:0000256" key="5">
    <source>
        <dbReference type="ARBA" id="ARBA00022692"/>
    </source>
</evidence>
<dbReference type="NCBIfam" id="TIGR00914">
    <property type="entry name" value="2A0601"/>
    <property type="match status" value="1"/>
</dbReference>
<organism evidence="11 13">
    <name type="scientific">Leptospira perolatii</name>
    <dbReference type="NCBI Taxonomy" id="2023191"/>
    <lineage>
        <taxon>Bacteria</taxon>
        <taxon>Pseudomonadati</taxon>
        <taxon>Spirochaetota</taxon>
        <taxon>Spirochaetia</taxon>
        <taxon>Leptospirales</taxon>
        <taxon>Leptospiraceae</taxon>
        <taxon>Leptospira</taxon>
    </lineage>
</organism>
<dbReference type="Gene3D" id="1.20.1640.10">
    <property type="entry name" value="Multidrug efflux transporter AcrB transmembrane domain"/>
    <property type="match status" value="2"/>
</dbReference>
<comment type="similarity">
    <text evidence="2">Belongs to the resistance-nodulation-cell division (RND) (TC 2.A.6) family.</text>
</comment>
<accession>A0A2M9ZLJ4</accession>
<feature type="compositionally biased region" description="Basic and acidic residues" evidence="8">
    <location>
        <begin position="1107"/>
        <end position="1117"/>
    </location>
</feature>
<keyword evidence="6 9" id="KW-1133">Transmembrane helix</keyword>
<dbReference type="SUPFAM" id="SSF82714">
    <property type="entry name" value="Multidrug efflux transporter AcrB TolC docking domain, DN and DC subdomains"/>
    <property type="match status" value="2"/>
</dbReference>
<evidence type="ECO:0000313" key="10">
    <source>
        <dbReference type="EMBL" id="PJZ70216.1"/>
    </source>
</evidence>
<feature type="transmembrane region" description="Helical" evidence="9">
    <location>
        <begin position="12"/>
        <end position="31"/>
    </location>
</feature>
<dbReference type="SUPFAM" id="SSF82866">
    <property type="entry name" value="Multidrug efflux transporter AcrB transmembrane domain"/>
    <property type="match status" value="2"/>
</dbReference>
<evidence type="ECO:0000313" key="13">
    <source>
        <dbReference type="Proteomes" id="UP000231990"/>
    </source>
</evidence>
<feature type="transmembrane region" description="Helical" evidence="9">
    <location>
        <begin position="366"/>
        <end position="383"/>
    </location>
</feature>
<dbReference type="PANTHER" id="PTHR32063">
    <property type="match status" value="1"/>
</dbReference>
<feature type="transmembrane region" description="Helical" evidence="9">
    <location>
        <begin position="478"/>
        <end position="498"/>
    </location>
</feature>
<feature type="transmembrane region" description="Helical" evidence="9">
    <location>
        <begin position="436"/>
        <end position="458"/>
    </location>
</feature>
<dbReference type="GO" id="GO:0005886">
    <property type="term" value="C:plasma membrane"/>
    <property type="evidence" value="ECO:0007669"/>
    <property type="project" value="UniProtKB-SubCell"/>
</dbReference>
<feature type="transmembrane region" description="Helical" evidence="9">
    <location>
        <begin position="1046"/>
        <end position="1072"/>
    </location>
</feature>
<evidence type="ECO:0000256" key="9">
    <source>
        <dbReference type="SAM" id="Phobius"/>
    </source>
</evidence>
<reference evidence="12 13" key="1">
    <citation type="submission" date="2017-07" db="EMBL/GenBank/DDBJ databases">
        <title>Leptospira spp. isolated from tropical soils.</title>
        <authorList>
            <person name="Thibeaux R."/>
            <person name="Iraola G."/>
            <person name="Ferres I."/>
            <person name="Bierque E."/>
            <person name="Girault D."/>
            <person name="Soupe-Gilbert M.-E."/>
            <person name="Picardeau M."/>
            <person name="Goarant C."/>
        </authorList>
    </citation>
    <scope>NUCLEOTIDE SEQUENCE [LARGE SCALE GENOMIC DNA]</scope>
    <source>
        <strain evidence="11 13">FH1-B-B1</strain>
        <strain evidence="10 12">FH1-B-C1</strain>
    </source>
</reference>
<dbReference type="GO" id="GO:0042910">
    <property type="term" value="F:xenobiotic transmembrane transporter activity"/>
    <property type="evidence" value="ECO:0007669"/>
    <property type="project" value="TreeGrafter"/>
</dbReference>
<evidence type="ECO:0000313" key="11">
    <source>
        <dbReference type="EMBL" id="PJZ72899.1"/>
    </source>
</evidence>
<evidence type="ECO:0000313" key="12">
    <source>
        <dbReference type="Proteomes" id="UP000231962"/>
    </source>
</evidence>
<evidence type="ECO:0000256" key="4">
    <source>
        <dbReference type="ARBA" id="ARBA00022475"/>
    </source>
</evidence>
<dbReference type="OrthoDB" id="8270at2"/>
<dbReference type="GO" id="GO:0008324">
    <property type="term" value="F:monoatomic cation transmembrane transporter activity"/>
    <property type="evidence" value="ECO:0007669"/>
    <property type="project" value="InterPro"/>
</dbReference>
<evidence type="ECO:0000256" key="1">
    <source>
        <dbReference type="ARBA" id="ARBA00004651"/>
    </source>
</evidence>
<feature type="transmembrane region" description="Helical" evidence="9">
    <location>
        <begin position="552"/>
        <end position="571"/>
    </location>
</feature>
<feature type="transmembrane region" description="Helical" evidence="9">
    <location>
        <begin position="910"/>
        <end position="927"/>
    </location>
</feature>
<keyword evidence="3" id="KW-0813">Transport</keyword>
<evidence type="ECO:0000256" key="6">
    <source>
        <dbReference type="ARBA" id="ARBA00022989"/>
    </source>
</evidence>
<dbReference type="InterPro" id="IPR001036">
    <property type="entry name" value="Acrflvin-R"/>
</dbReference>
<dbReference type="PRINTS" id="PR00702">
    <property type="entry name" value="ACRIFLAVINRP"/>
</dbReference>
<keyword evidence="12" id="KW-1185">Reference proteome</keyword>
<dbReference type="AlphaFoldDB" id="A0A2M9ZLJ4"/>
<comment type="caution">
    <text evidence="11">The sequence shown here is derived from an EMBL/GenBank/DDBJ whole genome shotgun (WGS) entry which is preliminary data.</text>
</comment>
<evidence type="ECO:0000256" key="8">
    <source>
        <dbReference type="SAM" id="MobiDB-lite"/>
    </source>
</evidence>
<feature type="transmembrane region" description="Helical" evidence="9">
    <location>
        <begin position="934"/>
        <end position="954"/>
    </location>
</feature>
<dbReference type="Gene3D" id="3.30.70.1440">
    <property type="entry name" value="Multidrug efflux transporter AcrB pore domain"/>
    <property type="match status" value="1"/>
</dbReference>
<feature type="transmembrane region" description="Helical" evidence="9">
    <location>
        <begin position="1017"/>
        <end position="1034"/>
    </location>
</feature>
<evidence type="ECO:0000256" key="7">
    <source>
        <dbReference type="ARBA" id="ARBA00023136"/>
    </source>
</evidence>